<feature type="domain" description="ABC transporter" evidence="10">
    <location>
        <begin position="4"/>
        <end position="239"/>
    </location>
</feature>
<organism evidence="11 12">
    <name type="scientific">Paenibacillus lautus</name>
    <name type="common">Bacillus lautus</name>
    <dbReference type="NCBI Taxonomy" id="1401"/>
    <lineage>
        <taxon>Bacteria</taxon>
        <taxon>Bacillati</taxon>
        <taxon>Bacillota</taxon>
        <taxon>Bacilli</taxon>
        <taxon>Bacillales</taxon>
        <taxon>Paenibacillaceae</taxon>
        <taxon>Paenibacillus</taxon>
    </lineage>
</organism>
<evidence type="ECO:0000256" key="3">
    <source>
        <dbReference type="ARBA" id="ARBA00022475"/>
    </source>
</evidence>
<dbReference type="SUPFAM" id="SSF52540">
    <property type="entry name" value="P-loop containing nucleoside triphosphate hydrolases"/>
    <property type="match status" value="1"/>
</dbReference>
<dbReference type="CDD" id="cd03214">
    <property type="entry name" value="ABC_Iron-Siderophores_B12_Hemin"/>
    <property type="match status" value="1"/>
</dbReference>
<evidence type="ECO:0000256" key="1">
    <source>
        <dbReference type="ARBA" id="ARBA00004202"/>
    </source>
</evidence>
<dbReference type="GO" id="GO:0016887">
    <property type="term" value="F:ATP hydrolysis activity"/>
    <property type="evidence" value="ECO:0007669"/>
    <property type="project" value="InterPro"/>
</dbReference>
<dbReference type="PROSITE" id="PS00211">
    <property type="entry name" value="ABC_TRANSPORTER_1"/>
    <property type="match status" value="1"/>
</dbReference>
<evidence type="ECO:0000259" key="10">
    <source>
        <dbReference type="PROSITE" id="PS50893"/>
    </source>
</evidence>
<keyword evidence="3" id="KW-1003">Cell membrane</keyword>
<dbReference type="FunFam" id="3.40.50.300:FF:000134">
    <property type="entry name" value="Iron-enterobactin ABC transporter ATP-binding protein"/>
    <property type="match status" value="1"/>
</dbReference>
<accession>A0A385TLQ4</accession>
<dbReference type="InterPro" id="IPR017871">
    <property type="entry name" value="ABC_transporter-like_CS"/>
</dbReference>
<proteinExistence type="predicted"/>
<comment type="subcellular location">
    <subcellularLocation>
        <location evidence="1">Cell membrane</location>
        <topology evidence="1">Peripheral membrane protein</topology>
    </subcellularLocation>
</comment>
<dbReference type="InterPro" id="IPR003439">
    <property type="entry name" value="ABC_transporter-like_ATP-bd"/>
</dbReference>
<evidence type="ECO:0000256" key="9">
    <source>
        <dbReference type="ARBA" id="ARBA00023136"/>
    </source>
</evidence>
<dbReference type="Gene3D" id="3.40.50.300">
    <property type="entry name" value="P-loop containing nucleotide triphosphate hydrolases"/>
    <property type="match status" value="1"/>
</dbReference>
<reference evidence="11 12" key="1">
    <citation type="submission" date="2018-09" db="EMBL/GenBank/DDBJ databases">
        <title>Genome Sequence of Paenibacillus lautus Strain E7593-69, Azo Dye-Degrading Bacteria, Isolated from Commercial Tattoo Inks.</title>
        <authorList>
            <person name="Nho S.W."/>
            <person name="Kim S.-J."/>
            <person name="Kweon O."/>
            <person name="Cerniglia C.E."/>
        </authorList>
    </citation>
    <scope>NUCLEOTIDE SEQUENCE [LARGE SCALE GENOMIC DNA]</scope>
    <source>
        <strain evidence="11 12">E7593-69</strain>
    </source>
</reference>
<keyword evidence="6 11" id="KW-0067">ATP-binding</keyword>
<evidence type="ECO:0000256" key="6">
    <source>
        <dbReference type="ARBA" id="ARBA00022840"/>
    </source>
</evidence>
<evidence type="ECO:0000313" key="11">
    <source>
        <dbReference type="EMBL" id="AYB44593.1"/>
    </source>
</evidence>
<evidence type="ECO:0000313" key="12">
    <source>
        <dbReference type="Proteomes" id="UP000266552"/>
    </source>
</evidence>
<gene>
    <name evidence="11" type="ORF">D5F53_15510</name>
</gene>
<evidence type="ECO:0000256" key="7">
    <source>
        <dbReference type="ARBA" id="ARBA00023004"/>
    </source>
</evidence>
<keyword evidence="7" id="KW-0408">Iron</keyword>
<dbReference type="Proteomes" id="UP000266552">
    <property type="component" value="Chromosome"/>
</dbReference>
<dbReference type="PANTHER" id="PTHR42771">
    <property type="entry name" value="IRON(3+)-HYDROXAMATE IMPORT ATP-BINDING PROTEIN FHUC"/>
    <property type="match status" value="1"/>
</dbReference>
<evidence type="ECO:0000256" key="2">
    <source>
        <dbReference type="ARBA" id="ARBA00022448"/>
    </source>
</evidence>
<protein>
    <submittedName>
        <fullName evidence="11">ABC transporter ATP-binding protein</fullName>
    </submittedName>
</protein>
<dbReference type="PANTHER" id="PTHR42771:SF4">
    <property type="entry name" value="IRON(3+)-HYDROXAMATE IMPORT ATP-BINDING PROTEIN FHUC"/>
    <property type="match status" value="1"/>
</dbReference>
<dbReference type="InterPro" id="IPR051535">
    <property type="entry name" value="Siderophore_ABC-ATPase"/>
</dbReference>
<keyword evidence="5" id="KW-0547">Nucleotide-binding</keyword>
<dbReference type="PROSITE" id="PS50893">
    <property type="entry name" value="ABC_TRANSPORTER_2"/>
    <property type="match status" value="1"/>
</dbReference>
<evidence type="ECO:0000256" key="8">
    <source>
        <dbReference type="ARBA" id="ARBA00023065"/>
    </source>
</evidence>
<dbReference type="KEGG" id="plw:D5F53_15510"/>
<keyword evidence="8" id="KW-0406">Ion transport</keyword>
<dbReference type="AlphaFoldDB" id="A0A385TLQ4"/>
<dbReference type="InterPro" id="IPR003593">
    <property type="entry name" value="AAA+_ATPase"/>
</dbReference>
<sequence length="261" mass="29143">MTRLETYDLSLKYQDKFVIQHLGISFEKGSVYSIIGPNGCGKSTLLKALARQLKPAGGQVLLDSKPLSDLNGKDVARQMSYMAQSQEPIEITVKELVGYGRTPHQPYWNHVSAKDREITDWALEATALTPYEDRLLHTLSGGERQRAWIAMALAQQPGVLLLDEPTTYLDIAHQLEVLELVRELNQQLNMTVIMVLHDINHASIYSDYILAMKSGRVEGYGLPSEVLTPDLLGRVFGVEASVETDPVRDKPICRITGLIKK</sequence>
<keyword evidence="2" id="KW-0813">Transport</keyword>
<dbReference type="EMBL" id="CP032412">
    <property type="protein sequence ID" value="AYB44593.1"/>
    <property type="molecule type" value="Genomic_DNA"/>
</dbReference>
<dbReference type="Pfam" id="PF00005">
    <property type="entry name" value="ABC_tran"/>
    <property type="match status" value="1"/>
</dbReference>
<dbReference type="GO" id="GO:0006826">
    <property type="term" value="P:iron ion transport"/>
    <property type="evidence" value="ECO:0007669"/>
    <property type="project" value="UniProtKB-KW"/>
</dbReference>
<keyword evidence="9" id="KW-0472">Membrane</keyword>
<keyword evidence="12" id="KW-1185">Reference proteome</keyword>
<dbReference type="GO" id="GO:0005886">
    <property type="term" value="C:plasma membrane"/>
    <property type="evidence" value="ECO:0007669"/>
    <property type="project" value="UniProtKB-SubCell"/>
</dbReference>
<name>A0A385TLQ4_PAELA</name>
<evidence type="ECO:0000256" key="4">
    <source>
        <dbReference type="ARBA" id="ARBA00022496"/>
    </source>
</evidence>
<dbReference type="InterPro" id="IPR027417">
    <property type="entry name" value="P-loop_NTPase"/>
</dbReference>
<dbReference type="RefSeq" id="WP_119848480.1">
    <property type="nucleotide sequence ID" value="NZ_CP032412.1"/>
</dbReference>
<evidence type="ECO:0000256" key="5">
    <source>
        <dbReference type="ARBA" id="ARBA00022741"/>
    </source>
</evidence>
<dbReference type="GO" id="GO:0005524">
    <property type="term" value="F:ATP binding"/>
    <property type="evidence" value="ECO:0007669"/>
    <property type="project" value="UniProtKB-KW"/>
</dbReference>
<dbReference type="SMART" id="SM00382">
    <property type="entry name" value="AAA"/>
    <property type="match status" value="1"/>
</dbReference>
<keyword evidence="4" id="KW-0410">Iron transport</keyword>